<name>A0AA40CJJ3_9PEZI</name>
<keyword evidence="1" id="KW-0378">Hydrolase</keyword>
<sequence>MESSAETFSETIGADTPRADETVMAMDHNMVVSQDRLLCNTIPTAANNCFFGRQDILDEIERILKPARTEGGLRSVGLSGLGGIGKTQVALQYAYSKLDELDMVLWIDATCSGSANRSFTSAVKQLFPYFQGKEEEAREAKWLLVLDGLEPHANLEKFWPAARNGAILVTTRDGLATTPPIDHIFGVRGFDVSTGAEFLLRMARERKRLPDEGKHAPQITQALGGLPLALSQMAAHINAANRSLAEFLPLYYDDLLRETMPGSSSLGYGHSVVGVWVWDLEGNLSTEARRNLGFMAYSLAPADHMTDWEKAEWAKYVPHIVAVAGTFNSA</sequence>
<dbReference type="Gene3D" id="3.40.50.300">
    <property type="entry name" value="P-loop containing nucleotide triphosphate hydrolases"/>
    <property type="match status" value="1"/>
</dbReference>
<organism evidence="1 2">
    <name type="scientific">Cercophora newfieldiana</name>
    <dbReference type="NCBI Taxonomy" id="92897"/>
    <lineage>
        <taxon>Eukaryota</taxon>
        <taxon>Fungi</taxon>
        <taxon>Dikarya</taxon>
        <taxon>Ascomycota</taxon>
        <taxon>Pezizomycotina</taxon>
        <taxon>Sordariomycetes</taxon>
        <taxon>Sordariomycetidae</taxon>
        <taxon>Sordariales</taxon>
        <taxon>Lasiosphaeriaceae</taxon>
        <taxon>Cercophora</taxon>
    </lineage>
</organism>
<dbReference type="InterPro" id="IPR027417">
    <property type="entry name" value="P-loop_NTPase"/>
</dbReference>
<evidence type="ECO:0000313" key="1">
    <source>
        <dbReference type="EMBL" id="KAK0640745.1"/>
    </source>
</evidence>
<dbReference type="GO" id="GO:0016787">
    <property type="term" value="F:hydrolase activity"/>
    <property type="evidence" value="ECO:0007669"/>
    <property type="project" value="UniProtKB-KW"/>
</dbReference>
<gene>
    <name evidence="1" type="ORF">B0T16DRAFT_393154</name>
</gene>
<dbReference type="Proteomes" id="UP001174936">
    <property type="component" value="Unassembled WGS sequence"/>
</dbReference>
<comment type="caution">
    <text evidence="1">The sequence shown here is derived from an EMBL/GenBank/DDBJ whole genome shotgun (WGS) entry which is preliminary data.</text>
</comment>
<proteinExistence type="predicted"/>
<dbReference type="PANTHER" id="PTHR35205:SF1">
    <property type="entry name" value="ZU5 DOMAIN-CONTAINING PROTEIN"/>
    <property type="match status" value="1"/>
</dbReference>
<dbReference type="PRINTS" id="PR00364">
    <property type="entry name" value="DISEASERSIST"/>
</dbReference>
<evidence type="ECO:0000313" key="2">
    <source>
        <dbReference type="Proteomes" id="UP001174936"/>
    </source>
</evidence>
<keyword evidence="2" id="KW-1185">Reference proteome</keyword>
<dbReference type="PANTHER" id="PTHR35205">
    <property type="entry name" value="NB-ARC AND TPR DOMAIN PROTEIN"/>
    <property type="match status" value="1"/>
</dbReference>
<dbReference type="EMBL" id="JAULSV010000006">
    <property type="protein sequence ID" value="KAK0640745.1"/>
    <property type="molecule type" value="Genomic_DNA"/>
</dbReference>
<dbReference type="SUPFAM" id="SSF52540">
    <property type="entry name" value="P-loop containing nucleoside triphosphate hydrolases"/>
    <property type="match status" value="1"/>
</dbReference>
<dbReference type="AlphaFoldDB" id="A0AA40CJJ3"/>
<protein>
    <submittedName>
        <fullName evidence="1">P-loop containing nucleoside triphosphate hydrolase protein</fullName>
    </submittedName>
</protein>
<accession>A0AA40CJJ3</accession>
<reference evidence="1" key="1">
    <citation type="submission" date="2023-06" db="EMBL/GenBank/DDBJ databases">
        <title>Genome-scale phylogeny and comparative genomics of the fungal order Sordariales.</title>
        <authorList>
            <consortium name="Lawrence Berkeley National Laboratory"/>
            <person name="Hensen N."/>
            <person name="Bonometti L."/>
            <person name="Westerberg I."/>
            <person name="Brannstrom I.O."/>
            <person name="Guillou S."/>
            <person name="Cros-Aarteil S."/>
            <person name="Calhoun S."/>
            <person name="Haridas S."/>
            <person name="Kuo A."/>
            <person name="Mondo S."/>
            <person name="Pangilinan J."/>
            <person name="Riley R."/>
            <person name="Labutti K."/>
            <person name="Andreopoulos B."/>
            <person name="Lipzen A."/>
            <person name="Chen C."/>
            <person name="Yanf M."/>
            <person name="Daum C."/>
            <person name="Ng V."/>
            <person name="Clum A."/>
            <person name="Steindorff A."/>
            <person name="Ohm R."/>
            <person name="Martin F."/>
            <person name="Silar P."/>
            <person name="Natvig D."/>
            <person name="Lalanne C."/>
            <person name="Gautier V."/>
            <person name="Ament-Velasquez S.L."/>
            <person name="Kruys A."/>
            <person name="Hutchinson M.I."/>
            <person name="Powell A.J."/>
            <person name="Barry K."/>
            <person name="Miller A.N."/>
            <person name="Grigoriev I.V."/>
            <person name="Debuchy R."/>
            <person name="Gladieux P."/>
            <person name="Thoren M.H."/>
            <person name="Johannesson H."/>
        </authorList>
    </citation>
    <scope>NUCLEOTIDE SEQUENCE</scope>
    <source>
        <strain evidence="1">SMH2532-1</strain>
    </source>
</reference>